<evidence type="ECO:0000313" key="2">
    <source>
        <dbReference type="Proteomes" id="UP000309992"/>
    </source>
</evidence>
<dbReference type="EMBL" id="SWMS01000006">
    <property type="protein sequence ID" value="TKG71303.1"/>
    <property type="molecule type" value="Genomic_DNA"/>
</dbReference>
<sequence>MVVASHPAVSAVGDRVLADGGNAVDATLAMAALCWLTLPGQCGAGGDAFAVVREPDGTVWTVGGSGFGPDGGDPAFYAEHGLPSRGALSVAVPGALGALTALHERGASLPLRRLWLPAITLADRGTPCSAKTRQDVLEHEALLRADPGLAAMFLRGGSVPAIGTRLTFPDLAASLRALAADPGSFYTGAIAERAVTALRRAGAPFSGDEWTEGASPLTGPAITGAYGGLTVHQTPLPTPGWMMLQQAALCDGVLASLPALGAEAVHRLAAAARRAFHDRFTHCGADDAWRDLLEPAAVKAARADLAAGVLAPPAGARPDGDTTSTVAVDAEGRAVSFIHSLAFTFGAGITVPGTGIVLNNRFGRGAYLLPGHPNEARPRRRPLHTLNAWLATDTYGRLRFVGNTPGGDGQVQWNVQVLSHLADHGLDPQQAVSAPRFTVYPGSDADALGAEAELRCEDRLGPDVLAGLTERGHRVRALGPWEAGGSALVVGLDHDRGVLSGGADPRQDGVVLGE</sequence>
<organism evidence="1 2">
    <name type="scientific">Prauserella endophytica</name>
    <dbReference type="NCBI Taxonomy" id="1592324"/>
    <lineage>
        <taxon>Bacteria</taxon>
        <taxon>Bacillati</taxon>
        <taxon>Actinomycetota</taxon>
        <taxon>Actinomycetes</taxon>
        <taxon>Pseudonocardiales</taxon>
        <taxon>Pseudonocardiaceae</taxon>
        <taxon>Prauserella</taxon>
        <taxon>Prauserella coralliicola group</taxon>
    </lineage>
</organism>
<dbReference type="Gene3D" id="3.60.20.40">
    <property type="match status" value="1"/>
</dbReference>
<evidence type="ECO:0000313" key="1">
    <source>
        <dbReference type="EMBL" id="TKG71303.1"/>
    </source>
</evidence>
<dbReference type="Proteomes" id="UP000309992">
    <property type="component" value="Unassembled WGS sequence"/>
</dbReference>
<keyword evidence="2" id="KW-1185">Reference proteome</keyword>
<gene>
    <name evidence="1" type="ORF">FCN18_13560</name>
</gene>
<dbReference type="SUPFAM" id="SSF56235">
    <property type="entry name" value="N-terminal nucleophile aminohydrolases (Ntn hydrolases)"/>
    <property type="match status" value="1"/>
</dbReference>
<protein>
    <submittedName>
        <fullName evidence="1">Gamma-glutamyltransferase</fullName>
    </submittedName>
</protein>
<dbReference type="PANTHER" id="PTHR43881">
    <property type="entry name" value="GAMMA-GLUTAMYLTRANSPEPTIDASE (AFU_ORTHOLOGUE AFUA_4G13580)"/>
    <property type="match status" value="1"/>
</dbReference>
<dbReference type="InterPro" id="IPR052896">
    <property type="entry name" value="GGT-like_enzyme"/>
</dbReference>
<dbReference type="Gene3D" id="1.10.246.130">
    <property type="match status" value="1"/>
</dbReference>
<proteinExistence type="predicted"/>
<comment type="caution">
    <text evidence="1">The sequence shown here is derived from an EMBL/GenBank/DDBJ whole genome shotgun (WGS) entry which is preliminary data.</text>
</comment>
<name>A0ABY2S5U3_9PSEU</name>
<dbReference type="InterPro" id="IPR043138">
    <property type="entry name" value="GGT_lsub"/>
</dbReference>
<dbReference type="PRINTS" id="PR01210">
    <property type="entry name" value="GGTRANSPTASE"/>
</dbReference>
<accession>A0ABY2S5U3</accession>
<dbReference type="InterPro" id="IPR029055">
    <property type="entry name" value="Ntn_hydrolases_N"/>
</dbReference>
<dbReference type="Pfam" id="PF01019">
    <property type="entry name" value="G_glu_transpept"/>
    <property type="match status" value="1"/>
</dbReference>
<dbReference type="InterPro" id="IPR043137">
    <property type="entry name" value="GGT_ssub_C"/>
</dbReference>
<dbReference type="PANTHER" id="PTHR43881:SF1">
    <property type="entry name" value="GAMMA-GLUTAMYLTRANSPEPTIDASE (AFU_ORTHOLOGUE AFUA_4G13580)"/>
    <property type="match status" value="1"/>
</dbReference>
<reference evidence="1 2" key="1">
    <citation type="journal article" date="2015" name="Antonie Van Leeuwenhoek">
        <title>Prauserella endophytica sp. nov., an endophytic actinobacterium isolated from Tamarix taklamakanensis.</title>
        <authorList>
            <person name="Liu J.M."/>
            <person name="Habden X."/>
            <person name="Guo L."/>
            <person name="Tuo L."/>
            <person name="Jiang Z.K."/>
            <person name="Liu S.W."/>
            <person name="Liu X.F."/>
            <person name="Chen L."/>
            <person name="Li R.F."/>
            <person name="Zhang Y.Q."/>
            <person name="Sun C.H."/>
        </authorList>
    </citation>
    <scope>NUCLEOTIDE SEQUENCE [LARGE SCALE GENOMIC DNA]</scope>
    <source>
        <strain evidence="1 2">CGMCC 4.7182</strain>
    </source>
</reference>